<keyword evidence="4 5" id="KW-0472">Membrane</keyword>
<dbReference type="InterPro" id="IPR020846">
    <property type="entry name" value="MFS_dom"/>
</dbReference>
<evidence type="ECO:0000259" key="6">
    <source>
        <dbReference type="PROSITE" id="PS50850"/>
    </source>
</evidence>
<keyword evidence="3 5" id="KW-1133">Transmembrane helix</keyword>
<dbReference type="InterPro" id="IPR036259">
    <property type="entry name" value="MFS_trans_sf"/>
</dbReference>
<reference evidence="7" key="1">
    <citation type="submission" date="2014-12" db="EMBL/GenBank/DDBJ databases">
        <title>Insight into the proteome of Arion vulgaris.</title>
        <authorList>
            <person name="Aradska J."/>
            <person name="Bulat T."/>
            <person name="Smidak R."/>
            <person name="Sarate P."/>
            <person name="Gangsoo J."/>
            <person name="Sialana F."/>
            <person name="Bilban M."/>
            <person name="Lubec G."/>
        </authorList>
    </citation>
    <scope>NUCLEOTIDE SEQUENCE</scope>
    <source>
        <tissue evidence="7">Skin</tissue>
    </source>
</reference>
<dbReference type="PROSITE" id="PS50850">
    <property type="entry name" value="MFS"/>
    <property type="match status" value="1"/>
</dbReference>
<evidence type="ECO:0000313" key="7">
    <source>
        <dbReference type="EMBL" id="CEK69496.1"/>
    </source>
</evidence>
<evidence type="ECO:0000256" key="3">
    <source>
        <dbReference type="ARBA" id="ARBA00022989"/>
    </source>
</evidence>
<dbReference type="PANTHER" id="PTHR43184:SF12">
    <property type="entry name" value="SUGAR PHOSPHATE EXCHANGER 3"/>
    <property type="match status" value="1"/>
</dbReference>
<dbReference type="GO" id="GO:0016020">
    <property type="term" value="C:membrane"/>
    <property type="evidence" value="ECO:0007669"/>
    <property type="project" value="UniProtKB-SubCell"/>
</dbReference>
<sequence length="85" mass="9043">MVTAIIDGTGSIGAAIGPLLTGVISSSSSTQGWNYVFYMLIAADLIAALLLGRVVKKEFQMKFHGGEDDITIIIPKDVQRTSESN</sequence>
<name>A0A0B6ZNU6_9EUPU</name>
<dbReference type="PANTHER" id="PTHR43184">
    <property type="entry name" value="MAJOR FACILITATOR SUPERFAMILY TRANSPORTER 16, ISOFORM B"/>
    <property type="match status" value="1"/>
</dbReference>
<proteinExistence type="predicted"/>
<evidence type="ECO:0000256" key="5">
    <source>
        <dbReference type="SAM" id="Phobius"/>
    </source>
</evidence>
<dbReference type="SUPFAM" id="SSF103473">
    <property type="entry name" value="MFS general substrate transporter"/>
    <property type="match status" value="1"/>
</dbReference>
<comment type="subcellular location">
    <subcellularLocation>
        <location evidence="1">Membrane</location>
        <topology evidence="1">Multi-pass membrane protein</topology>
    </subcellularLocation>
</comment>
<evidence type="ECO:0000256" key="2">
    <source>
        <dbReference type="ARBA" id="ARBA00022692"/>
    </source>
</evidence>
<organism evidence="7">
    <name type="scientific">Arion vulgaris</name>
    <dbReference type="NCBI Taxonomy" id="1028688"/>
    <lineage>
        <taxon>Eukaryota</taxon>
        <taxon>Metazoa</taxon>
        <taxon>Spiralia</taxon>
        <taxon>Lophotrochozoa</taxon>
        <taxon>Mollusca</taxon>
        <taxon>Gastropoda</taxon>
        <taxon>Heterobranchia</taxon>
        <taxon>Euthyneura</taxon>
        <taxon>Panpulmonata</taxon>
        <taxon>Eupulmonata</taxon>
        <taxon>Stylommatophora</taxon>
        <taxon>Helicina</taxon>
        <taxon>Arionoidea</taxon>
        <taxon>Arionidae</taxon>
        <taxon>Arion</taxon>
    </lineage>
</organism>
<dbReference type="Gene3D" id="1.20.1250.20">
    <property type="entry name" value="MFS general substrate transporter like domains"/>
    <property type="match status" value="1"/>
</dbReference>
<feature type="transmembrane region" description="Helical" evidence="5">
    <location>
        <begin position="35"/>
        <end position="55"/>
    </location>
</feature>
<feature type="domain" description="Major facilitator superfamily (MFS) profile" evidence="6">
    <location>
        <begin position="1"/>
        <end position="85"/>
    </location>
</feature>
<evidence type="ECO:0000256" key="4">
    <source>
        <dbReference type="ARBA" id="ARBA00023136"/>
    </source>
</evidence>
<dbReference type="EMBL" id="HACG01022631">
    <property type="protein sequence ID" value="CEK69496.1"/>
    <property type="molecule type" value="Transcribed_RNA"/>
</dbReference>
<protein>
    <recommendedName>
        <fullName evidence="6">Major facilitator superfamily (MFS) profile domain-containing protein</fullName>
    </recommendedName>
</protein>
<evidence type="ECO:0000256" key="1">
    <source>
        <dbReference type="ARBA" id="ARBA00004141"/>
    </source>
</evidence>
<gene>
    <name evidence="7" type="primary">ORF70412</name>
</gene>
<keyword evidence="2 5" id="KW-0812">Transmembrane</keyword>
<dbReference type="GO" id="GO:0022857">
    <property type="term" value="F:transmembrane transporter activity"/>
    <property type="evidence" value="ECO:0007669"/>
    <property type="project" value="InterPro"/>
</dbReference>
<dbReference type="AlphaFoldDB" id="A0A0B6ZNU6"/>
<accession>A0A0B6ZNU6</accession>